<reference evidence="1 2" key="1">
    <citation type="journal article" date="2022" name="Front. Cell. Infect. Microbiol.">
        <title>The Genomes of Two Strains of Taenia crassiceps the Animal Model for the Study of Human Cysticercosis.</title>
        <authorList>
            <person name="Bobes R.J."/>
            <person name="Estrada K."/>
            <person name="Rios-Valencia D.G."/>
            <person name="Calderon-Gallegos A."/>
            <person name="de la Torre P."/>
            <person name="Carrero J.C."/>
            <person name="Sanchez-Flores A."/>
            <person name="Laclette J.P."/>
        </authorList>
    </citation>
    <scope>NUCLEOTIDE SEQUENCE [LARGE SCALE GENOMIC DNA]</scope>
    <source>
        <strain evidence="1">WFUcys</strain>
    </source>
</reference>
<evidence type="ECO:0000313" key="2">
    <source>
        <dbReference type="Proteomes" id="UP001651158"/>
    </source>
</evidence>
<dbReference type="Proteomes" id="UP001651158">
    <property type="component" value="Unassembled WGS sequence"/>
</dbReference>
<organism evidence="1 2">
    <name type="scientific">Taenia crassiceps</name>
    <dbReference type="NCBI Taxonomy" id="6207"/>
    <lineage>
        <taxon>Eukaryota</taxon>
        <taxon>Metazoa</taxon>
        <taxon>Spiralia</taxon>
        <taxon>Lophotrochozoa</taxon>
        <taxon>Platyhelminthes</taxon>
        <taxon>Cestoda</taxon>
        <taxon>Eucestoda</taxon>
        <taxon>Cyclophyllidea</taxon>
        <taxon>Taeniidae</taxon>
        <taxon>Taenia</taxon>
    </lineage>
</organism>
<dbReference type="EMBL" id="JAKROA010000008">
    <property type="protein sequence ID" value="KAL5105474.1"/>
    <property type="molecule type" value="Genomic_DNA"/>
</dbReference>
<accession>A0ABR4Q7K6</accession>
<evidence type="ECO:0000313" key="1">
    <source>
        <dbReference type="EMBL" id="KAL5105474.1"/>
    </source>
</evidence>
<comment type="caution">
    <text evidence="1">The sequence shown here is derived from an EMBL/GenBank/DDBJ whole genome shotgun (WGS) entry which is preliminary data.</text>
</comment>
<gene>
    <name evidence="1" type="ORF">TcWFU_005392</name>
</gene>
<sequence>MQKSGRKPIGQDDEVENKISLVSPQKPYLLELVLEDGLLAFDAFEYGPPYNVDSRTTSSNRISLKKFIPRTPTVHTSLGNKNTITFSNQLFAFSSLPLLRLLFLLLQ</sequence>
<protein>
    <submittedName>
        <fullName evidence="1">Uncharacterized protein</fullName>
    </submittedName>
</protein>
<proteinExistence type="predicted"/>
<name>A0ABR4Q7K6_9CEST</name>
<keyword evidence="2" id="KW-1185">Reference proteome</keyword>